<evidence type="ECO:0000256" key="11">
    <source>
        <dbReference type="ARBA" id="ARBA00023316"/>
    </source>
</evidence>
<accession>A0ABV6DUP3</accession>
<sequence>MKGFGKAGKLVVGIALLTQLAFSPIAGMLNTANAAEVESPNIGLESKSAIMLEASTGQVLYELNADQPMPPASMAKMMTEYLVMEAVDTGKLKWDEMLTISEYSAYLSNNRAFSGIPKAMGDQYSAQDLFYAVTIYSDNGAAVALAERIAGSEEKFAQLMNETAKKMGLSKDALFINTSGLDRVDLGKYAPESIPGETTFTARDGALIAYHLLKDHPKITEYSSIPARKFRPTDANPMINYDWMLEGNSGNTNFKKYSYPGVDGLKTGHTDKAGYCFTGTAVRNGTRLITVVMNASSRDNSFFDTRKLFDYGFNNFEKREIVKEGAADDSLKSVPIKKGVNTELAPITGAALSLLVKKGTPETAFVKTTEAKTDLVAPIKKGDVVGKMTVSYNNKTYTIPMVSSTDEEKASWIRLLFRAIGNFFSDLLSGDKKAA</sequence>
<evidence type="ECO:0000256" key="6">
    <source>
        <dbReference type="ARBA" id="ARBA00022670"/>
    </source>
</evidence>
<comment type="caution">
    <text evidence="16">The sequence shown here is derived from an EMBL/GenBank/DDBJ whole genome shotgun (WGS) entry which is preliminary data.</text>
</comment>
<evidence type="ECO:0000256" key="13">
    <source>
        <dbReference type="RuleBase" id="RU004016"/>
    </source>
</evidence>
<comment type="similarity">
    <text evidence="3 13">Belongs to the peptidase S11 family.</text>
</comment>
<dbReference type="InterPro" id="IPR012907">
    <property type="entry name" value="Peptidase_S11_C"/>
</dbReference>
<dbReference type="InterPro" id="IPR015956">
    <property type="entry name" value="Peniciliin-bd_prot_C_sf"/>
</dbReference>
<comment type="function">
    <text evidence="1">Removes C-terminal D-alanyl residues from sugar-peptide cell wall precursors.</text>
</comment>
<evidence type="ECO:0000256" key="7">
    <source>
        <dbReference type="ARBA" id="ARBA00022729"/>
    </source>
</evidence>
<feature type="domain" description="Peptidase S11 D-Ala-D-Ala carboxypeptidase A C-terminal" evidence="15">
    <location>
        <begin position="316"/>
        <end position="409"/>
    </location>
</feature>
<reference evidence="16 17" key="1">
    <citation type="submission" date="2024-09" db="EMBL/GenBank/DDBJ databases">
        <authorList>
            <person name="Sun Q."/>
            <person name="Mori K."/>
        </authorList>
    </citation>
    <scope>NUCLEOTIDE SEQUENCE [LARGE SCALE GENOMIC DNA]</scope>
    <source>
        <strain evidence="16 17">CCM 7759</strain>
    </source>
</reference>
<dbReference type="GO" id="GO:0004180">
    <property type="term" value="F:carboxypeptidase activity"/>
    <property type="evidence" value="ECO:0007669"/>
    <property type="project" value="UniProtKB-KW"/>
</dbReference>
<dbReference type="PANTHER" id="PTHR21581:SF11">
    <property type="entry name" value="D-ALANYL-D-ALANINE CARBOXYPEPTIDASE DACA"/>
    <property type="match status" value="1"/>
</dbReference>
<evidence type="ECO:0000256" key="14">
    <source>
        <dbReference type="SAM" id="SignalP"/>
    </source>
</evidence>
<dbReference type="EC" id="3.4.16.4" evidence="4"/>
<dbReference type="SUPFAM" id="SSF56601">
    <property type="entry name" value="beta-lactamase/transpeptidase-like"/>
    <property type="match status" value="1"/>
</dbReference>
<dbReference type="SUPFAM" id="SSF69189">
    <property type="entry name" value="Penicillin-binding protein associated domain"/>
    <property type="match status" value="1"/>
</dbReference>
<dbReference type="PRINTS" id="PR00725">
    <property type="entry name" value="DADACBPTASE1"/>
</dbReference>
<keyword evidence="17" id="KW-1185">Reference proteome</keyword>
<dbReference type="EMBL" id="JBHLWN010000119">
    <property type="protein sequence ID" value="MFC0216374.1"/>
    <property type="molecule type" value="Genomic_DNA"/>
</dbReference>
<dbReference type="RefSeq" id="WP_377474494.1">
    <property type="nucleotide sequence ID" value="NZ_JBHLWN010000119.1"/>
</dbReference>
<evidence type="ECO:0000256" key="12">
    <source>
        <dbReference type="ARBA" id="ARBA00034000"/>
    </source>
</evidence>
<evidence type="ECO:0000256" key="1">
    <source>
        <dbReference type="ARBA" id="ARBA00003217"/>
    </source>
</evidence>
<keyword evidence="11" id="KW-0961">Cell wall biogenesis/degradation</keyword>
<keyword evidence="10" id="KW-0573">Peptidoglycan synthesis</keyword>
<comment type="pathway">
    <text evidence="2">Cell wall biogenesis; peptidoglycan biosynthesis.</text>
</comment>
<evidence type="ECO:0000256" key="10">
    <source>
        <dbReference type="ARBA" id="ARBA00022984"/>
    </source>
</evidence>
<keyword evidence="8 16" id="KW-0378">Hydrolase</keyword>
<evidence type="ECO:0000256" key="5">
    <source>
        <dbReference type="ARBA" id="ARBA00022645"/>
    </source>
</evidence>
<dbReference type="InterPro" id="IPR018044">
    <property type="entry name" value="Peptidase_S11"/>
</dbReference>
<evidence type="ECO:0000256" key="8">
    <source>
        <dbReference type="ARBA" id="ARBA00022801"/>
    </source>
</evidence>
<dbReference type="Pfam" id="PF07943">
    <property type="entry name" value="PBP5_C"/>
    <property type="match status" value="1"/>
</dbReference>
<dbReference type="Gene3D" id="2.60.410.10">
    <property type="entry name" value="D-Ala-D-Ala carboxypeptidase, C-terminal domain"/>
    <property type="match status" value="1"/>
</dbReference>
<evidence type="ECO:0000256" key="4">
    <source>
        <dbReference type="ARBA" id="ARBA00012448"/>
    </source>
</evidence>
<evidence type="ECO:0000256" key="2">
    <source>
        <dbReference type="ARBA" id="ARBA00004752"/>
    </source>
</evidence>
<evidence type="ECO:0000256" key="3">
    <source>
        <dbReference type="ARBA" id="ARBA00007164"/>
    </source>
</evidence>
<protein>
    <recommendedName>
        <fullName evidence="4">serine-type D-Ala-D-Ala carboxypeptidase</fullName>
        <ecNumber evidence="4">3.4.16.4</ecNumber>
    </recommendedName>
</protein>
<dbReference type="InterPro" id="IPR037167">
    <property type="entry name" value="Peptidase_S11_C_sf"/>
</dbReference>
<gene>
    <name evidence="16" type="ORF">ACFFK0_28660</name>
</gene>
<evidence type="ECO:0000313" key="16">
    <source>
        <dbReference type="EMBL" id="MFC0216374.1"/>
    </source>
</evidence>
<evidence type="ECO:0000256" key="9">
    <source>
        <dbReference type="ARBA" id="ARBA00022960"/>
    </source>
</evidence>
<keyword evidence="6" id="KW-0645">Protease</keyword>
<feature type="signal peptide" evidence="14">
    <location>
        <begin position="1"/>
        <end position="34"/>
    </location>
</feature>
<evidence type="ECO:0000259" key="15">
    <source>
        <dbReference type="SMART" id="SM00936"/>
    </source>
</evidence>
<dbReference type="Gene3D" id="3.40.710.10">
    <property type="entry name" value="DD-peptidase/beta-lactamase superfamily"/>
    <property type="match status" value="1"/>
</dbReference>
<feature type="chain" id="PRO_5045965773" description="serine-type D-Ala-D-Ala carboxypeptidase" evidence="14">
    <location>
        <begin position="35"/>
        <end position="435"/>
    </location>
</feature>
<name>A0ABV6DUP3_9BACL</name>
<dbReference type="Pfam" id="PF00768">
    <property type="entry name" value="Peptidase_S11"/>
    <property type="match status" value="1"/>
</dbReference>
<dbReference type="Proteomes" id="UP001589776">
    <property type="component" value="Unassembled WGS sequence"/>
</dbReference>
<comment type="catalytic activity">
    <reaction evidence="12">
        <text>Preferential cleavage: (Ac)2-L-Lys-D-Ala-|-D-Ala. Also transpeptidation of peptidyl-alanyl moieties that are N-acyl substituents of D-alanine.</text>
        <dbReference type="EC" id="3.4.16.4"/>
    </reaction>
</comment>
<dbReference type="InterPro" id="IPR012338">
    <property type="entry name" value="Beta-lactam/transpept-like"/>
</dbReference>
<dbReference type="PANTHER" id="PTHR21581">
    <property type="entry name" value="D-ALANYL-D-ALANINE CARBOXYPEPTIDASE"/>
    <property type="match status" value="1"/>
</dbReference>
<organism evidence="16 17">
    <name type="scientific">Paenibacillus chartarius</name>
    <dbReference type="NCBI Taxonomy" id="747481"/>
    <lineage>
        <taxon>Bacteria</taxon>
        <taxon>Bacillati</taxon>
        <taxon>Bacillota</taxon>
        <taxon>Bacilli</taxon>
        <taxon>Bacillales</taxon>
        <taxon>Paenibacillaceae</taxon>
        <taxon>Paenibacillus</taxon>
    </lineage>
</organism>
<evidence type="ECO:0000313" key="17">
    <source>
        <dbReference type="Proteomes" id="UP001589776"/>
    </source>
</evidence>
<keyword evidence="9" id="KW-0133">Cell shape</keyword>
<dbReference type="SMART" id="SM00936">
    <property type="entry name" value="PBP5_C"/>
    <property type="match status" value="1"/>
</dbReference>
<keyword evidence="7 14" id="KW-0732">Signal</keyword>
<proteinExistence type="inferred from homology"/>
<dbReference type="InterPro" id="IPR001967">
    <property type="entry name" value="Peptidase_S11_N"/>
</dbReference>
<keyword evidence="5 16" id="KW-0121">Carboxypeptidase</keyword>